<feature type="transmembrane region" description="Helical" evidence="1">
    <location>
        <begin position="20"/>
        <end position="40"/>
    </location>
</feature>
<dbReference type="AlphaFoldDB" id="M7T5G7"/>
<dbReference type="GO" id="GO:0016757">
    <property type="term" value="F:glycosyltransferase activity"/>
    <property type="evidence" value="ECO:0007669"/>
    <property type="project" value="InterPro"/>
</dbReference>
<dbReference type="GO" id="GO:0006506">
    <property type="term" value="P:GPI anchor biosynthetic process"/>
    <property type="evidence" value="ECO:0007669"/>
    <property type="project" value="InterPro"/>
</dbReference>
<organism evidence="2 3">
    <name type="scientific">Eutypa lata (strain UCR-EL1)</name>
    <name type="common">Grapevine dieback disease fungus</name>
    <name type="synonym">Eutypa armeniacae</name>
    <dbReference type="NCBI Taxonomy" id="1287681"/>
    <lineage>
        <taxon>Eukaryota</taxon>
        <taxon>Fungi</taxon>
        <taxon>Dikarya</taxon>
        <taxon>Ascomycota</taxon>
        <taxon>Pezizomycotina</taxon>
        <taxon>Sordariomycetes</taxon>
        <taxon>Xylariomycetidae</taxon>
        <taxon>Xylariales</taxon>
        <taxon>Diatrypaceae</taxon>
        <taxon>Eutypa</taxon>
    </lineage>
</organism>
<name>M7T5G7_EUTLA</name>
<evidence type="ECO:0000313" key="3">
    <source>
        <dbReference type="Proteomes" id="UP000012174"/>
    </source>
</evidence>
<feature type="transmembrane region" description="Helical" evidence="1">
    <location>
        <begin position="291"/>
        <end position="310"/>
    </location>
</feature>
<keyword evidence="1" id="KW-0812">Transmembrane</keyword>
<protein>
    <submittedName>
        <fullName evidence="2">Putative integral membrane protein</fullName>
    </submittedName>
</protein>
<dbReference type="CDD" id="cd22189">
    <property type="entry name" value="PGAP4-like_fungal"/>
    <property type="match status" value="1"/>
</dbReference>
<gene>
    <name evidence="2" type="ORF">UCREL1_11175</name>
</gene>
<evidence type="ECO:0000256" key="1">
    <source>
        <dbReference type="SAM" id="Phobius"/>
    </source>
</evidence>
<dbReference type="OMA" id="QAMIFPR"/>
<evidence type="ECO:0000313" key="2">
    <source>
        <dbReference type="EMBL" id="EMR61890.1"/>
    </source>
</evidence>
<dbReference type="EMBL" id="KB707522">
    <property type="protein sequence ID" value="EMR61890.1"/>
    <property type="molecule type" value="Genomic_DNA"/>
</dbReference>
<dbReference type="PANTHER" id="PTHR31410:SF1">
    <property type="entry name" value="POST-GPI ATTACHMENT TO PROTEINS FACTOR 4"/>
    <property type="match status" value="1"/>
</dbReference>
<keyword evidence="3" id="KW-1185">Reference proteome</keyword>
<dbReference type="HOGENOM" id="CLU_036324_0_0_1"/>
<dbReference type="eggNOG" id="ENOG502SBPR">
    <property type="taxonomic scope" value="Eukaryota"/>
</dbReference>
<dbReference type="GO" id="GO:0000139">
    <property type="term" value="C:Golgi membrane"/>
    <property type="evidence" value="ECO:0007669"/>
    <property type="project" value="InterPro"/>
</dbReference>
<sequence length="467" mass="51779">MLFHPRVLASKALNQPGIRVLLVLFVLVSLYTIYGSLYFYRDPLSIFFSPSHGFDQFYSAIRKAEADAFLDAATADPDLVRSRLGKAGSDPQICAVFITVGRKMEARQYIDTAVGSFLANLTRSERSAIHLKLFFADVPDPAAQHPSFASLSAAGVADEVFTYNSTLPPSDLDHKTEQLAKWAADRGNGHALERKTVHDYAWAMDRCVRDVPQAPYIGLFEGDILLADGWAARTLLNLRAVEAMMRDPRRRDPEKGEIEPGRPNTWLYLRLFNQERSTGWSGGTGFYKNKAHVISGAVGVPLFGILLLARRRSLSLRRHLDVWALLVVCCVAVPLAVWLFFASGKAALLGSPRPGVREEFFGCCNQALVYNRAHAAPLAERMLDAAARRAAPGRSDMLPKTFARDGGLARVSAYPMLAQHVGKVSAIDTSDDEAMRVWSMAFEDLRPRELAEGHRRDVRELFGEEDA</sequence>
<feature type="transmembrane region" description="Helical" evidence="1">
    <location>
        <begin position="322"/>
        <end position="341"/>
    </location>
</feature>
<dbReference type="PANTHER" id="PTHR31410">
    <property type="entry name" value="TRANSMEMBRANE PROTEIN 246"/>
    <property type="match status" value="1"/>
</dbReference>
<keyword evidence="1" id="KW-1133">Transmembrane helix</keyword>
<reference evidence="3" key="1">
    <citation type="journal article" date="2013" name="Genome Announc.">
        <title>Draft genome sequence of the grapevine dieback fungus Eutypa lata UCR-EL1.</title>
        <authorList>
            <person name="Blanco-Ulate B."/>
            <person name="Rolshausen P.E."/>
            <person name="Cantu D."/>
        </authorList>
    </citation>
    <scope>NUCLEOTIDE SEQUENCE [LARGE SCALE GENOMIC DNA]</scope>
    <source>
        <strain evidence="3">UCR-EL1</strain>
    </source>
</reference>
<accession>M7T5G7</accession>
<dbReference type="OrthoDB" id="2016523at2759"/>
<dbReference type="KEGG" id="ela:UCREL1_11175"/>
<proteinExistence type="predicted"/>
<keyword evidence="1" id="KW-0472">Membrane</keyword>
<dbReference type="InterPro" id="IPR029675">
    <property type="entry name" value="PGAP4"/>
</dbReference>
<dbReference type="Proteomes" id="UP000012174">
    <property type="component" value="Unassembled WGS sequence"/>
</dbReference>